<protein>
    <submittedName>
        <fullName evidence="1">Uncharacterized protein</fullName>
    </submittedName>
</protein>
<keyword evidence="2" id="KW-1185">Reference proteome</keyword>
<accession>A0A3G8LXU5</accession>
<dbReference type="EMBL" id="CP034015">
    <property type="protein sequence ID" value="AZG74509.1"/>
    <property type="molecule type" value="Genomic_DNA"/>
</dbReference>
<gene>
    <name evidence="1" type="ORF">EGC82_18175</name>
</gene>
<dbReference type="Proteomes" id="UP000278035">
    <property type="component" value="Chromosome"/>
</dbReference>
<dbReference type="KEGG" id="slj:EGC82_18175"/>
<name>A0A3G8LXU5_9GAMM</name>
<evidence type="ECO:0000313" key="1">
    <source>
        <dbReference type="EMBL" id="AZG74509.1"/>
    </source>
</evidence>
<proteinExistence type="predicted"/>
<reference evidence="2" key="1">
    <citation type="submission" date="2018-11" db="EMBL/GenBank/DDBJ databases">
        <title>Shewanella sp. M2.</title>
        <authorList>
            <person name="Hwang Y.J."/>
            <person name="Hwang C.Y."/>
        </authorList>
    </citation>
    <scope>NUCLEOTIDE SEQUENCE [LARGE SCALE GENOMIC DNA]</scope>
    <source>
        <strain evidence="2">LMG 19866</strain>
    </source>
</reference>
<dbReference type="OrthoDB" id="5918975at2"/>
<sequence>MNKLSTMNLPHEETYLGFDIFIESNPDQYREGFSWSISRGDDELDCGLDFEVNQALEAAYKAIDKLMS</sequence>
<dbReference type="RefSeq" id="WP_124732004.1">
    <property type="nucleotide sequence ID" value="NZ_CBCSKC010000052.1"/>
</dbReference>
<organism evidence="1 2">
    <name type="scientific">Shewanella livingstonensis</name>
    <dbReference type="NCBI Taxonomy" id="150120"/>
    <lineage>
        <taxon>Bacteria</taxon>
        <taxon>Pseudomonadati</taxon>
        <taxon>Pseudomonadota</taxon>
        <taxon>Gammaproteobacteria</taxon>
        <taxon>Alteromonadales</taxon>
        <taxon>Shewanellaceae</taxon>
        <taxon>Shewanella</taxon>
    </lineage>
</organism>
<dbReference type="AlphaFoldDB" id="A0A3G8LXU5"/>
<evidence type="ECO:0000313" key="2">
    <source>
        <dbReference type="Proteomes" id="UP000278035"/>
    </source>
</evidence>